<feature type="compositionally biased region" description="Polar residues" evidence="1">
    <location>
        <begin position="66"/>
        <end position="80"/>
    </location>
</feature>
<keyword evidence="3" id="KW-1185">Reference proteome</keyword>
<protein>
    <submittedName>
        <fullName evidence="2">Uncharacterized protein</fullName>
    </submittedName>
</protein>
<evidence type="ECO:0000256" key="1">
    <source>
        <dbReference type="SAM" id="MobiDB-lite"/>
    </source>
</evidence>
<evidence type="ECO:0000313" key="2">
    <source>
        <dbReference type="EMBL" id="KAH9325540.1"/>
    </source>
</evidence>
<dbReference type="Proteomes" id="UP000824469">
    <property type="component" value="Unassembled WGS sequence"/>
</dbReference>
<organism evidence="2 3">
    <name type="scientific">Taxus chinensis</name>
    <name type="common">Chinese yew</name>
    <name type="synonym">Taxus wallichiana var. chinensis</name>
    <dbReference type="NCBI Taxonomy" id="29808"/>
    <lineage>
        <taxon>Eukaryota</taxon>
        <taxon>Viridiplantae</taxon>
        <taxon>Streptophyta</taxon>
        <taxon>Embryophyta</taxon>
        <taxon>Tracheophyta</taxon>
        <taxon>Spermatophyta</taxon>
        <taxon>Pinopsida</taxon>
        <taxon>Pinidae</taxon>
        <taxon>Conifers II</taxon>
        <taxon>Cupressales</taxon>
        <taxon>Taxaceae</taxon>
        <taxon>Taxus</taxon>
    </lineage>
</organism>
<gene>
    <name evidence="2" type="ORF">KI387_005718</name>
</gene>
<feature type="non-terminal residue" evidence="2">
    <location>
        <position position="126"/>
    </location>
</feature>
<name>A0AA38GP74_TAXCH</name>
<dbReference type="EMBL" id="JAHRHJ020000002">
    <property type="protein sequence ID" value="KAH9325540.1"/>
    <property type="molecule type" value="Genomic_DNA"/>
</dbReference>
<sequence>SPIVHGRLERIEMHKDFQLKNSIPVEAASKEMEKTPQKRLIKGMQYFQQPKAWVFNIGCRPPINGRTKQPPSIPNPQNAKPANRHLGSIVCAPQSYVPELQTSDYIHYTSNSPNLLLNYSPTFLLQ</sequence>
<reference evidence="2 3" key="1">
    <citation type="journal article" date="2021" name="Nat. Plants">
        <title>The Taxus genome provides insights into paclitaxel biosynthesis.</title>
        <authorList>
            <person name="Xiong X."/>
            <person name="Gou J."/>
            <person name="Liao Q."/>
            <person name="Li Y."/>
            <person name="Zhou Q."/>
            <person name="Bi G."/>
            <person name="Li C."/>
            <person name="Du R."/>
            <person name="Wang X."/>
            <person name="Sun T."/>
            <person name="Guo L."/>
            <person name="Liang H."/>
            <person name="Lu P."/>
            <person name="Wu Y."/>
            <person name="Zhang Z."/>
            <person name="Ro D.K."/>
            <person name="Shang Y."/>
            <person name="Huang S."/>
            <person name="Yan J."/>
        </authorList>
    </citation>
    <scope>NUCLEOTIDE SEQUENCE [LARGE SCALE GENOMIC DNA]</scope>
    <source>
        <strain evidence="2">Ta-2019</strain>
    </source>
</reference>
<proteinExistence type="predicted"/>
<dbReference type="AlphaFoldDB" id="A0AA38GP74"/>
<comment type="caution">
    <text evidence="2">The sequence shown here is derived from an EMBL/GenBank/DDBJ whole genome shotgun (WGS) entry which is preliminary data.</text>
</comment>
<evidence type="ECO:0000313" key="3">
    <source>
        <dbReference type="Proteomes" id="UP000824469"/>
    </source>
</evidence>
<accession>A0AA38GP74</accession>
<feature type="region of interest" description="Disordered" evidence="1">
    <location>
        <begin position="64"/>
        <end position="83"/>
    </location>
</feature>
<feature type="non-terminal residue" evidence="2">
    <location>
        <position position="1"/>
    </location>
</feature>